<dbReference type="GO" id="GO:0008270">
    <property type="term" value="F:zinc ion binding"/>
    <property type="evidence" value="ECO:0007669"/>
    <property type="project" value="UniProtKB-KW"/>
</dbReference>
<dbReference type="InterPro" id="IPR036443">
    <property type="entry name" value="Znf_RanBP2_sf"/>
</dbReference>
<dbReference type="SMART" id="SM00547">
    <property type="entry name" value="ZnF_RBZ"/>
    <property type="match status" value="2"/>
</dbReference>
<dbReference type="Gene3D" id="1.10.10.10">
    <property type="entry name" value="Winged helix-like DNA-binding domain superfamily/Winged helix DNA-binding domain"/>
    <property type="match status" value="2"/>
</dbReference>
<dbReference type="EMBL" id="SWFT01000025">
    <property type="protein sequence ID" value="KAA8907389.1"/>
    <property type="molecule type" value="Genomic_DNA"/>
</dbReference>
<sequence>MDLWKKIYANVSNRPTLLPDEYTVYICDHIGVYQGRSKIVNRQNGRIYLTNFRLIYFDNDAPDHNMALDLANVTSFSKIDGFLKRSPKVKLYLKSNSETTATNSPSAVMWVCKICSFNNTSRPIYLDDAELVCANCGVPASPKDVKLTPKQDDQTTSSHNCPSCTFTNHPSMKTCEMCGTPLKKPTTTTKPSAAPDAPQIIVEGGKVEYSSPDKPYIKLSFRKGGDTKFCRHLQQILDDIHWNQLRAQGKINSGATRASPALSDQPKVHGGGISGLEQLGEQRRQYNETVLTTSLDDLEQLMFKYEDLLKLTGQRTELIKPPVKLKTSGSSYIPELARAISEYCLQHALTKRSAMITTQELFTQYNRYLVTTQGFGVKLISAADFDAAIAKFTELRLPLVLKRYSSAAVVAPTNGSNYQEDILKFMKQQHRQWIRDTWVVALAGASSVAHDVSPFFRGNTVAEICAQFNWNYNIAMEELDQCIDAGVVVVDESIEGTFYFLNIFDPKAYDVDEAPIKAEVEQELAAQQQEISGHLKSQFDRSHALVSFANYTFGDGVDSSEPTATPSPVSSHLNDLSGLTF</sequence>
<evidence type="ECO:0000313" key="10">
    <source>
        <dbReference type="EMBL" id="KAA8907389.1"/>
    </source>
</evidence>
<dbReference type="InterPro" id="IPR040608">
    <property type="entry name" value="Snf8/Vps36"/>
</dbReference>
<dbReference type="GO" id="GO:0031902">
    <property type="term" value="C:late endosome membrane"/>
    <property type="evidence" value="ECO:0007669"/>
    <property type="project" value="UniProtKB-UniRule"/>
</dbReference>
<evidence type="ECO:0000256" key="2">
    <source>
        <dbReference type="ARBA" id="ARBA00022448"/>
    </source>
</evidence>
<name>A0A642V2H1_DIURU</name>
<dbReference type="PANTHER" id="PTHR13128">
    <property type="entry name" value="VACUOLAR PROTEIN-SORTING-ASSOCIATED PROTEIN 36"/>
    <property type="match status" value="1"/>
</dbReference>
<dbReference type="PANTHER" id="PTHR13128:SF12">
    <property type="entry name" value="VACUOLAR PROTEIN-SORTING-ASSOCIATED PROTEIN 36"/>
    <property type="match status" value="1"/>
</dbReference>
<keyword evidence="7" id="KW-0967">Endosome</keyword>
<evidence type="ECO:0000256" key="1">
    <source>
        <dbReference type="ARBA" id="ARBA00009697"/>
    </source>
</evidence>
<dbReference type="SUPFAM" id="SSF90209">
    <property type="entry name" value="Ran binding protein zinc finger-like"/>
    <property type="match status" value="2"/>
</dbReference>
<protein>
    <recommendedName>
        <fullName evidence="7">Vacuolar protein-sorting-associated protein 36</fullName>
    </recommendedName>
    <alternativeName>
        <fullName evidence="7">ESCRT-II complex subunit VPS36</fullName>
    </alternativeName>
</protein>
<organism evidence="10 11">
    <name type="scientific">Diutina rugosa</name>
    <name type="common">Yeast</name>
    <name type="synonym">Candida rugosa</name>
    <dbReference type="NCBI Taxonomy" id="5481"/>
    <lineage>
        <taxon>Eukaryota</taxon>
        <taxon>Fungi</taxon>
        <taxon>Dikarya</taxon>
        <taxon>Ascomycota</taxon>
        <taxon>Saccharomycotina</taxon>
        <taxon>Pichiomycetes</taxon>
        <taxon>Debaryomycetaceae</taxon>
        <taxon>Diutina</taxon>
    </lineage>
</organism>
<dbReference type="InterPro" id="IPR001876">
    <property type="entry name" value="Znf_RanBP2"/>
</dbReference>
<evidence type="ECO:0000256" key="7">
    <source>
        <dbReference type="RuleBase" id="RU367095"/>
    </source>
</evidence>
<feature type="region of interest" description="Disordered" evidence="8">
    <location>
        <begin position="559"/>
        <end position="581"/>
    </location>
</feature>
<feature type="compositionally biased region" description="Polar residues" evidence="8">
    <location>
        <begin position="560"/>
        <end position="581"/>
    </location>
</feature>
<dbReference type="SUPFAM" id="SSF50729">
    <property type="entry name" value="PH domain-like"/>
    <property type="match status" value="1"/>
</dbReference>
<keyword evidence="5" id="KW-0862">Zinc</keyword>
<evidence type="ECO:0000256" key="6">
    <source>
        <dbReference type="ARBA" id="ARBA00022927"/>
    </source>
</evidence>
<dbReference type="Proteomes" id="UP000449547">
    <property type="component" value="Unassembled WGS sequence"/>
</dbReference>
<dbReference type="AlphaFoldDB" id="A0A642V2H1"/>
<comment type="function">
    <text evidence="7">Component of the ESCRT-II complex (endosomal sorting complex required for transport II), which is required for multivesicular body (MVB) formation and sorting of endosomal cargo proteins into MVBs.</text>
</comment>
<accession>A0A642V2H1</accession>
<feature type="region of interest" description="Disordered" evidence="8">
    <location>
        <begin position="255"/>
        <end position="274"/>
    </location>
</feature>
<keyword evidence="7" id="KW-0963">Cytoplasm</keyword>
<dbReference type="InterPro" id="IPR037855">
    <property type="entry name" value="Vps36"/>
</dbReference>
<dbReference type="GO" id="GO:0043130">
    <property type="term" value="F:ubiquitin binding"/>
    <property type="evidence" value="ECO:0007669"/>
    <property type="project" value="UniProtKB-UniRule"/>
</dbReference>
<evidence type="ECO:0000256" key="8">
    <source>
        <dbReference type="SAM" id="MobiDB-lite"/>
    </source>
</evidence>
<dbReference type="PROSITE" id="PS51495">
    <property type="entry name" value="GLUE"/>
    <property type="match status" value="1"/>
</dbReference>
<dbReference type="InterPro" id="IPR011993">
    <property type="entry name" value="PH-like_dom_sf"/>
</dbReference>
<dbReference type="Gene3D" id="2.30.30.380">
    <property type="entry name" value="Zn-finger domain of Sec23/24"/>
    <property type="match status" value="2"/>
</dbReference>
<dbReference type="InterPro" id="IPR036388">
    <property type="entry name" value="WH-like_DNA-bd_sf"/>
</dbReference>
<keyword evidence="11" id="KW-1185">Reference proteome</keyword>
<reference evidence="10 11" key="1">
    <citation type="submission" date="2019-07" db="EMBL/GenBank/DDBJ databases">
        <title>Genome assembly of two rare yeast pathogens: Diutina rugosa and Trichomonascus ciferrii.</title>
        <authorList>
            <person name="Mixao V."/>
            <person name="Saus E."/>
            <person name="Hansen A."/>
            <person name="Lass-Flor C."/>
            <person name="Gabaldon T."/>
        </authorList>
    </citation>
    <scope>NUCLEOTIDE SEQUENCE [LARGE SCALE GENOMIC DNA]</scope>
    <source>
        <strain evidence="10 11">CBS 613</strain>
    </source>
</reference>
<dbReference type="GeneID" id="54779204"/>
<keyword evidence="4" id="KW-0863">Zinc-finger</keyword>
<feature type="domain" description="GLUE N-terminal" evidence="9">
    <location>
        <begin position="7"/>
        <end position="249"/>
    </location>
</feature>
<dbReference type="OrthoDB" id="271448at2759"/>
<dbReference type="GO" id="GO:0000814">
    <property type="term" value="C:ESCRT II complex"/>
    <property type="evidence" value="ECO:0007669"/>
    <property type="project" value="UniProtKB-UniRule"/>
</dbReference>
<dbReference type="InterPro" id="IPR031558">
    <property type="entry name" value="Vps36-NZF-N"/>
</dbReference>
<dbReference type="InterPro" id="IPR021648">
    <property type="entry name" value="GLUE_dom"/>
</dbReference>
<evidence type="ECO:0000313" key="11">
    <source>
        <dbReference type="Proteomes" id="UP000449547"/>
    </source>
</evidence>
<gene>
    <name evidence="10" type="ORF">DIURU_000551</name>
</gene>
<dbReference type="GO" id="GO:0043328">
    <property type="term" value="P:protein transport to vacuole involved in ubiquitin-dependent protein catabolic process via the multivesicular body sorting pathway"/>
    <property type="evidence" value="ECO:0007669"/>
    <property type="project" value="UniProtKB-UniRule"/>
</dbReference>
<comment type="subunit">
    <text evidence="7">Component of the endosomal sorting complex required for transport II (ESCRT-II).</text>
</comment>
<keyword evidence="6 7" id="KW-0653">Protein transport</keyword>
<dbReference type="Gene3D" id="2.30.29.30">
    <property type="entry name" value="Pleckstrin-homology domain (PH domain)/Phosphotyrosine-binding domain (PTB)"/>
    <property type="match status" value="1"/>
</dbReference>
<evidence type="ECO:0000256" key="3">
    <source>
        <dbReference type="ARBA" id="ARBA00022723"/>
    </source>
</evidence>
<keyword evidence="3" id="KW-0479">Metal-binding</keyword>
<dbReference type="GO" id="GO:0032266">
    <property type="term" value="F:phosphatidylinositol-3-phosphate binding"/>
    <property type="evidence" value="ECO:0007669"/>
    <property type="project" value="UniProtKB-UniRule"/>
</dbReference>
<comment type="subcellular location">
    <subcellularLocation>
        <location evidence="7">Cytoplasm</location>
    </subcellularLocation>
    <subcellularLocation>
        <location evidence="7">Endosome</location>
    </subcellularLocation>
</comment>
<dbReference type="VEuPathDB" id="FungiDB:DIURU_000551"/>
<dbReference type="SUPFAM" id="SSF46785">
    <property type="entry name" value="Winged helix' DNA-binding domain"/>
    <property type="match status" value="1"/>
</dbReference>
<evidence type="ECO:0000256" key="4">
    <source>
        <dbReference type="ARBA" id="ARBA00022771"/>
    </source>
</evidence>
<evidence type="ECO:0000256" key="5">
    <source>
        <dbReference type="ARBA" id="ARBA00022833"/>
    </source>
</evidence>
<dbReference type="OMA" id="RVCYVDH"/>
<comment type="caution">
    <text evidence="10">The sequence shown here is derived from an EMBL/GenBank/DDBJ whole genome shotgun (WGS) entry which is preliminary data.</text>
</comment>
<proteinExistence type="inferred from homology"/>
<dbReference type="RefSeq" id="XP_034014646.1">
    <property type="nucleotide sequence ID" value="XM_034158500.1"/>
</dbReference>
<evidence type="ECO:0000259" key="9">
    <source>
        <dbReference type="PROSITE" id="PS51495"/>
    </source>
</evidence>
<keyword evidence="2 7" id="KW-0813">Transport</keyword>
<comment type="similarity">
    <text evidence="1 7">Belongs to the VPS36 family.</text>
</comment>
<dbReference type="Pfam" id="PF04157">
    <property type="entry name" value="EAP30"/>
    <property type="match status" value="1"/>
</dbReference>
<dbReference type="Pfam" id="PF11605">
    <property type="entry name" value="Vps36_ESCRT-II"/>
    <property type="match status" value="1"/>
</dbReference>
<dbReference type="InterPro" id="IPR036390">
    <property type="entry name" value="WH_DNA-bd_sf"/>
</dbReference>
<dbReference type="Pfam" id="PF16988">
    <property type="entry name" value="Vps36-NZF-N"/>
    <property type="match status" value="1"/>
</dbReference>